<sequence length="186" mass="21323">MNRLGQLTRHFQSSTKHLHSMTNEKATFAAGCFWGVEHLYNKHFKKNGITTKVGYIGGNVDHPSYRQVCTGTTDHAEALEITFDPAAVSYATLVEFFYCIHDPTTVNAQGPDRGSQYRSAIFYHSEEQKATAEQVTRQVQKDHYKNNKIVTEIVPAGVFYDAETYHQLYLDKNPHGYECPTHYLRW</sequence>
<comment type="catalytic activity">
    <reaction evidence="6">
        <text>[thioredoxin]-disulfide + L-methionine + H2O = L-methionine (S)-S-oxide + [thioredoxin]-dithiol</text>
        <dbReference type="Rhea" id="RHEA:19993"/>
        <dbReference type="Rhea" id="RHEA-COMP:10698"/>
        <dbReference type="Rhea" id="RHEA-COMP:10700"/>
        <dbReference type="ChEBI" id="CHEBI:15377"/>
        <dbReference type="ChEBI" id="CHEBI:29950"/>
        <dbReference type="ChEBI" id="CHEBI:50058"/>
        <dbReference type="ChEBI" id="CHEBI:57844"/>
        <dbReference type="ChEBI" id="CHEBI:58772"/>
        <dbReference type="EC" id="1.8.4.11"/>
    </reaction>
</comment>
<keyword evidence="3" id="KW-0560">Oxidoreductase</keyword>
<dbReference type="FunFam" id="3.30.1060.10:FF:000006">
    <property type="entry name" value="Peptide methionine sulfoxide reductase"/>
    <property type="match status" value="1"/>
</dbReference>
<name>A0A1X2IES3_9FUNG</name>
<accession>A0A1X2IES3</accession>
<dbReference type="AlphaFoldDB" id="A0A1X2IES3"/>
<organism evidence="8 9">
    <name type="scientific">Absidia repens</name>
    <dbReference type="NCBI Taxonomy" id="90262"/>
    <lineage>
        <taxon>Eukaryota</taxon>
        <taxon>Fungi</taxon>
        <taxon>Fungi incertae sedis</taxon>
        <taxon>Mucoromycota</taxon>
        <taxon>Mucoromycotina</taxon>
        <taxon>Mucoromycetes</taxon>
        <taxon>Mucorales</taxon>
        <taxon>Cunninghamellaceae</taxon>
        <taxon>Absidia</taxon>
    </lineage>
</organism>
<proteinExistence type="inferred from homology"/>
<dbReference type="Proteomes" id="UP000193560">
    <property type="component" value="Unassembled WGS sequence"/>
</dbReference>
<dbReference type="OrthoDB" id="77405at2759"/>
<evidence type="ECO:0000256" key="5">
    <source>
        <dbReference type="ARBA" id="ARBA00047806"/>
    </source>
</evidence>
<evidence type="ECO:0000256" key="2">
    <source>
        <dbReference type="ARBA" id="ARBA00012502"/>
    </source>
</evidence>
<comment type="caution">
    <text evidence="8">The sequence shown here is derived from an EMBL/GenBank/DDBJ whole genome shotgun (WGS) entry which is preliminary data.</text>
</comment>
<dbReference type="STRING" id="90262.A0A1X2IES3"/>
<dbReference type="SUPFAM" id="SSF55068">
    <property type="entry name" value="Peptide methionine sulfoxide reductase"/>
    <property type="match status" value="1"/>
</dbReference>
<dbReference type="EC" id="1.8.4.11" evidence="2"/>
<evidence type="ECO:0000313" key="8">
    <source>
        <dbReference type="EMBL" id="ORZ15196.1"/>
    </source>
</evidence>
<dbReference type="HAMAP" id="MF_01401">
    <property type="entry name" value="MsrA"/>
    <property type="match status" value="1"/>
</dbReference>
<dbReference type="GO" id="GO:0008113">
    <property type="term" value="F:peptide-methionine (S)-S-oxide reductase activity"/>
    <property type="evidence" value="ECO:0007669"/>
    <property type="project" value="UniProtKB-EC"/>
</dbReference>
<reference evidence="8 9" key="1">
    <citation type="submission" date="2016-07" db="EMBL/GenBank/DDBJ databases">
        <title>Pervasive Adenine N6-methylation of Active Genes in Fungi.</title>
        <authorList>
            <consortium name="DOE Joint Genome Institute"/>
            <person name="Mondo S.J."/>
            <person name="Dannebaum R.O."/>
            <person name="Kuo R.C."/>
            <person name="Labutti K."/>
            <person name="Haridas S."/>
            <person name="Kuo A."/>
            <person name="Salamov A."/>
            <person name="Ahrendt S.R."/>
            <person name="Lipzen A."/>
            <person name="Sullivan W."/>
            <person name="Andreopoulos W.B."/>
            <person name="Clum A."/>
            <person name="Lindquist E."/>
            <person name="Daum C."/>
            <person name="Ramamoorthy G.K."/>
            <person name="Gryganskyi A."/>
            <person name="Culley D."/>
            <person name="Magnuson J.K."/>
            <person name="James T.Y."/>
            <person name="O'Malley M.A."/>
            <person name="Stajich J.E."/>
            <person name="Spatafora J.W."/>
            <person name="Visel A."/>
            <person name="Grigoriev I.V."/>
        </authorList>
    </citation>
    <scope>NUCLEOTIDE SEQUENCE [LARGE SCALE GENOMIC DNA]</scope>
    <source>
        <strain evidence="8 9">NRRL 1336</strain>
    </source>
</reference>
<dbReference type="NCBIfam" id="TIGR00401">
    <property type="entry name" value="msrA"/>
    <property type="match status" value="1"/>
</dbReference>
<gene>
    <name evidence="8" type="ORF">BCR42DRAFT_416598</name>
</gene>
<protein>
    <recommendedName>
        <fullName evidence="2">peptide-methionine (S)-S-oxide reductase</fullName>
        <ecNumber evidence="2">1.8.4.11</ecNumber>
    </recommendedName>
    <alternativeName>
        <fullName evidence="4">Peptide-methionine (S)-S-oxide reductase</fullName>
    </alternativeName>
</protein>
<dbReference type="InterPro" id="IPR002569">
    <property type="entry name" value="Met_Sox_Rdtase_MsrA_dom"/>
</dbReference>
<dbReference type="PANTHER" id="PTHR43774">
    <property type="entry name" value="PEPTIDE METHIONINE SULFOXIDE REDUCTASE"/>
    <property type="match status" value="1"/>
</dbReference>
<evidence type="ECO:0000259" key="7">
    <source>
        <dbReference type="Pfam" id="PF01625"/>
    </source>
</evidence>
<comment type="similarity">
    <text evidence="1">Belongs to the MsrA Met sulfoxide reductase family.</text>
</comment>
<dbReference type="Pfam" id="PF01625">
    <property type="entry name" value="PMSR"/>
    <property type="match status" value="1"/>
</dbReference>
<dbReference type="EMBL" id="MCGE01000013">
    <property type="protein sequence ID" value="ORZ15196.1"/>
    <property type="molecule type" value="Genomic_DNA"/>
</dbReference>
<dbReference type="InterPro" id="IPR036509">
    <property type="entry name" value="Met_Sox_Rdtase_MsrA_sf"/>
</dbReference>
<dbReference type="PANTHER" id="PTHR43774:SF1">
    <property type="entry name" value="PEPTIDE METHIONINE SULFOXIDE REDUCTASE MSRA 2"/>
    <property type="match status" value="1"/>
</dbReference>
<comment type="catalytic activity">
    <reaction evidence="5">
        <text>L-methionyl-[protein] + [thioredoxin]-disulfide + H2O = L-methionyl-(S)-S-oxide-[protein] + [thioredoxin]-dithiol</text>
        <dbReference type="Rhea" id="RHEA:14217"/>
        <dbReference type="Rhea" id="RHEA-COMP:10698"/>
        <dbReference type="Rhea" id="RHEA-COMP:10700"/>
        <dbReference type="Rhea" id="RHEA-COMP:12313"/>
        <dbReference type="Rhea" id="RHEA-COMP:12315"/>
        <dbReference type="ChEBI" id="CHEBI:15377"/>
        <dbReference type="ChEBI" id="CHEBI:16044"/>
        <dbReference type="ChEBI" id="CHEBI:29950"/>
        <dbReference type="ChEBI" id="CHEBI:44120"/>
        <dbReference type="ChEBI" id="CHEBI:50058"/>
        <dbReference type="EC" id="1.8.4.11"/>
    </reaction>
</comment>
<evidence type="ECO:0000256" key="3">
    <source>
        <dbReference type="ARBA" id="ARBA00023002"/>
    </source>
</evidence>
<evidence type="ECO:0000313" key="9">
    <source>
        <dbReference type="Proteomes" id="UP000193560"/>
    </source>
</evidence>
<dbReference type="Gene3D" id="3.30.1060.10">
    <property type="entry name" value="Peptide methionine sulphoxide reductase MsrA"/>
    <property type="match status" value="1"/>
</dbReference>
<evidence type="ECO:0000256" key="1">
    <source>
        <dbReference type="ARBA" id="ARBA00005591"/>
    </source>
</evidence>
<dbReference type="GO" id="GO:0034599">
    <property type="term" value="P:cellular response to oxidative stress"/>
    <property type="evidence" value="ECO:0007669"/>
    <property type="project" value="UniProtKB-ARBA"/>
</dbReference>
<feature type="domain" description="Peptide methionine sulphoxide reductase MsrA" evidence="7">
    <location>
        <begin position="25"/>
        <end position="179"/>
    </location>
</feature>
<keyword evidence="9" id="KW-1185">Reference proteome</keyword>
<evidence type="ECO:0000256" key="4">
    <source>
        <dbReference type="ARBA" id="ARBA00030643"/>
    </source>
</evidence>
<evidence type="ECO:0000256" key="6">
    <source>
        <dbReference type="ARBA" id="ARBA00048782"/>
    </source>
</evidence>